<dbReference type="GO" id="GO:0000272">
    <property type="term" value="P:polysaccharide catabolic process"/>
    <property type="evidence" value="ECO:0007669"/>
    <property type="project" value="InterPro"/>
</dbReference>
<dbReference type="InterPro" id="IPR002105">
    <property type="entry name" value="Dockerin_1_rpt"/>
</dbReference>
<evidence type="ECO:0000256" key="1">
    <source>
        <dbReference type="SAM" id="MobiDB-lite"/>
    </source>
</evidence>
<dbReference type="Gene3D" id="3.20.20.70">
    <property type="entry name" value="Aldolase class I"/>
    <property type="match status" value="1"/>
</dbReference>
<evidence type="ECO:0000313" key="5">
    <source>
        <dbReference type="Proteomes" id="UP000184394"/>
    </source>
</evidence>
<sequence length="381" mass="42823">MKKISIASMIMAIPLCFASVFAGHGDLRADAADIKYEYGVFLGADPEDISDMESYRKIVIDAQYFSEDEISKLKNDGHIVYSYINLGSVEEFRSYFKNYEKYFLGVYKNWEDERWVDVSQEEWQKFIVGDIAKKLIDKGVDGLFVDNCDVYYNFKEEKIYNGVTEILKGFKKYGTYVIINGGDTYVKEYAKKNKSLDAVMDAVNQESVFSAVDWDNGKKFIVNDEEERDYFQKYCKLVSDNGKDVYLLEYTKSSSVIDSIKKYCAEKGYTYYASSTLDLKTPGQEAGSQPLKENNDTANALKQTLAGDANMDGTVDLSDAVLIMQSLANPNKYGENGSDKSHMTQQGAANADVEGGNGVTVNDALAIQRYLLELIPSLPVK</sequence>
<organism evidence="4 5">
    <name type="scientific">Ruminococcus flavefaciens</name>
    <dbReference type="NCBI Taxonomy" id="1265"/>
    <lineage>
        <taxon>Bacteria</taxon>
        <taxon>Bacillati</taxon>
        <taxon>Bacillota</taxon>
        <taxon>Clostridia</taxon>
        <taxon>Eubacteriales</taxon>
        <taxon>Oscillospiraceae</taxon>
        <taxon>Ruminococcus</taxon>
    </lineage>
</organism>
<feature type="signal peptide" evidence="2">
    <location>
        <begin position="1"/>
        <end position="22"/>
    </location>
</feature>
<gene>
    <name evidence="4" type="ORF">SAMN04487860_108106</name>
</gene>
<dbReference type="Pfam" id="PF03537">
    <property type="entry name" value="Glyco_hydro_114"/>
    <property type="match status" value="1"/>
</dbReference>
<feature type="domain" description="Dockerin" evidence="3">
    <location>
        <begin position="302"/>
        <end position="380"/>
    </location>
</feature>
<dbReference type="RefSeq" id="WP_072951145.1">
    <property type="nucleotide sequence ID" value="NZ_FRCT01000008.1"/>
</dbReference>
<dbReference type="Gene3D" id="1.10.1330.10">
    <property type="entry name" value="Dockerin domain"/>
    <property type="match status" value="1"/>
</dbReference>
<accession>A0A1M7KFG8</accession>
<dbReference type="Proteomes" id="UP000184394">
    <property type="component" value="Unassembled WGS sequence"/>
</dbReference>
<dbReference type="PRINTS" id="PR01545">
    <property type="entry name" value="THEMAYE10DUF"/>
</dbReference>
<dbReference type="SUPFAM" id="SSF63446">
    <property type="entry name" value="Type I dockerin domain"/>
    <property type="match status" value="1"/>
</dbReference>
<name>A0A1M7KFG8_RUMFL</name>
<dbReference type="CDD" id="cd14256">
    <property type="entry name" value="Dockerin_I"/>
    <property type="match status" value="1"/>
</dbReference>
<feature type="region of interest" description="Disordered" evidence="1">
    <location>
        <begin position="332"/>
        <end position="355"/>
    </location>
</feature>
<dbReference type="SUPFAM" id="SSF51445">
    <property type="entry name" value="(Trans)glycosidases"/>
    <property type="match status" value="1"/>
</dbReference>
<feature type="chain" id="PRO_5013133610" evidence="2">
    <location>
        <begin position="23"/>
        <end position="381"/>
    </location>
</feature>
<evidence type="ECO:0000256" key="2">
    <source>
        <dbReference type="SAM" id="SignalP"/>
    </source>
</evidence>
<dbReference type="GO" id="GO:0004553">
    <property type="term" value="F:hydrolase activity, hydrolyzing O-glycosyl compounds"/>
    <property type="evidence" value="ECO:0007669"/>
    <property type="project" value="InterPro"/>
</dbReference>
<proteinExistence type="predicted"/>
<dbReference type="InterPro" id="IPR013785">
    <property type="entry name" value="Aldolase_TIM"/>
</dbReference>
<evidence type="ECO:0000259" key="3">
    <source>
        <dbReference type="PROSITE" id="PS51766"/>
    </source>
</evidence>
<dbReference type="PROSITE" id="PS51766">
    <property type="entry name" value="DOCKERIN"/>
    <property type="match status" value="1"/>
</dbReference>
<dbReference type="InterPro" id="IPR016134">
    <property type="entry name" value="Dockerin_dom"/>
</dbReference>
<dbReference type="EMBL" id="FRCT01000008">
    <property type="protein sequence ID" value="SHM64020.1"/>
    <property type="molecule type" value="Genomic_DNA"/>
</dbReference>
<evidence type="ECO:0000313" key="4">
    <source>
        <dbReference type="EMBL" id="SHM64020.1"/>
    </source>
</evidence>
<dbReference type="InterPro" id="IPR036439">
    <property type="entry name" value="Dockerin_dom_sf"/>
</dbReference>
<dbReference type="AlphaFoldDB" id="A0A1M7KFG8"/>
<keyword evidence="2" id="KW-0732">Signal</keyword>
<dbReference type="InterPro" id="IPR017853">
    <property type="entry name" value="GH"/>
</dbReference>
<protein>
    <submittedName>
        <fullName evidence="4">Extracellular protein</fullName>
    </submittedName>
</protein>
<dbReference type="PANTHER" id="PTHR35882:SF2">
    <property type="entry name" value="PELA"/>
    <property type="match status" value="1"/>
</dbReference>
<reference evidence="4 5" key="1">
    <citation type="submission" date="2016-11" db="EMBL/GenBank/DDBJ databases">
        <authorList>
            <person name="Jaros S."/>
            <person name="Januszkiewicz K."/>
            <person name="Wedrychowicz H."/>
        </authorList>
    </citation>
    <scope>NUCLEOTIDE SEQUENCE [LARGE SCALE GENOMIC DNA]</scope>
    <source>
        <strain evidence="4 5">Y1</strain>
    </source>
</reference>
<dbReference type="OrthoDB" id="10730at2"/>
<dbReference type="Pfam" id="PF00404">
    <property type="entry name" value="Dockerin_1"/>
    <property type="match status" value="1"/>
</dbReference>
<dbReference type="PANTHER" id="PTHR35882">
    <property type="entry name" value="PELA"/>
    <property type="match status" value="1"/>
</dbReference>
<dbReference type="InterPro" id="IPR016062">
    <property type="entry name" value="TM1410-rel"/>
</dbReference>
<dbReference type="InterPro" id="IPR004352">
    <property type="entry name" value="GH114_TIM-barrel"/>
</dbReference>